<name>A0A7W9SPZ9_ARMRO</name>
<gene>
    <name evidence="1" type="ORF">HNQ39_002503</name>
</gene>
<dbReference type="RefSeq" id="WP_184196177.1">
    <property type="nucleotide sequence ID" value="NZ_JACHGW010000002.1"/>
</dbReference>
<reference evidence="1 2" key="1">
    <citation type="submission" date="2020-08" db="EMBL/GenBank/DDBJ databases">
        <title>Genomic Encyclopedia of Type Strains, Phase IV (KMG-IV): sequencing the most valuable type-strain genomes for metagenomic binning, comparative biology and taxonomic classification.</title>
        <authorList>
            <person name="Goeker M."/>
        </authorList>
    </citation>
    <scope>NUCLEOTIDE SEQUENCE [LARGE SCALE GENOMIC DNA]</scope>
    <source>
        <strain evidence="1 2">DSM 23562</strain>
    </source>
</reference>
<sequence>MPPTKTAVEEFVMKKKLMLVVVMTLVVLNGTKIAVAGGDVPLMFSKWHGLVEIKPLSADCRFQTNSSAPERKLAPGWQRIQKGEYLGKFLVRTGKHSWVQVNHSWMCVESNSLLTTDGPDGLKEIVHQGKVTAVDGKPGPGLPESSWLHYATKH</sequence>
<evidence type="ECO:0000313" key="1">
    <source>
        <dbReference type="EMBL" id="MBB6050712.1"/>
    </source>
</evidence>
<dbReference type="EMBL" id="JACHGW010000002">
    <property type="protein sequence ID" value="MBB6050712.1"/>
    <property type="molecule type" value="Genomic_DNA"/>
</dbReference>
<dbReference type="AlphaFoldDB" id="A0A7W9SPZ9"/>
<protein>
    <submittedName>
        <fullName evidence="1">Uncharacterized protein</fullName>
    </submittedName>
</protein>
<organism evidence="1 2">
    <name type="scientific">Armatimonas rosea</name>
    <dbReference type="NCBI Taxonomy" id="685828"/>
    <lineage>
        <taxon>Bacteria</taxon>
        <taxon>Bacillati</taxon>
        <taxon>Armatimonadota</taxon>
        <taxon>Armatimonadia</taxon>
        <taxon>Armatimonadales</taxon>
        <taxon>Armatimonadaceae</taxon>
        <taxon>Armatimonas</taxon>
    </lineage>
</organism>
<accession>A0A7W9SPZ9</accession>
<comment type="caution">
    <text evidence="1">The sequence shown here is derived from an EMBL/GenBank/DDBJ whole genome shotgun (WGS) entry which is preliminary data.</text>
</comment>
<proteinExistence type="predicted"/>
<keyword evidence="2" id="KW-1185">Reference proteome</keyword>
<evidence type="ECO:0000313" key="2">
    <source>
        <dbReference type="Proteomes" id="UP000520814"/>
    </source>
</evidence>
<dbReference type="Proteomes" id="UP000520814">
    <property type="component" value="Unassembled WGS sequence"/>
</dbReference>